<keyword evidence="2" id="KW-1185">Reference proteome</keyword>
<dbReference type="Gene3D" id="3.40.50.10190">
    <property type="entry name" value="BRCT domain"/>
    <property type="match status" value="1"/>
</dbReference>
<evidence type="ECO:0008006" key="3">
    <source>
        <dbReference type="Google" id="ProtNLM"/>
    </source>
</evidence>
<dbReference type="InterPro" id="IPR036420">
    <property type="entry name" value="BRCT_dom_sf"/>
</dbReference>
<sequence>MERHPAPSAFNFHRNKEKHLLALHGILAGVIADTRLNDAELLFLDTWLKSDHEFKQDGDFLDIQDVISDVLTDGVITQDEMDDINTLLSDVLEFGGHTLPVNDDALINRLLGFLQGIAADGVLNDREVQALNQFLHDNQSLLTSWPGNLLVQRLDDILADGVITEDERADLSELVSQISGQRFIDSGIAGGLATEFCTDKELDGELHGLVVCFTGKFMSGSRSRQTDLALAAGMTVVKGVPLNLNLLVIGTIVSRDWKFSSHGRKIQAAIEARNKGQAIKIINEETWRLAVSRQA</sequence>
<gene>
    <name evidence="1" type="ORF">EDC28_101227</name>
</gene>
<evidence type="ECO:0000313" key="1">
    <source>
        <dbReference type="EMBL" id="ROQ30541.1"/>
    </source>
</evidence>
<dbReference type="RefSeq" id="WP_050657827.1">
    <property type="nucleotide sequence ID" value="NZ_LFWC01000002.1"/>
</dbReference>
<dbReference type="EMBL" id="RJUL01000001">
    <property type="protein sequence ID" value="ROQ30541.1"/>
    <property type="molecule type" value="Genomic_DNA"/>
</dbReference>
<organism evidence="1 2">
    <name type="scientific">Gallaecimonas pentaromativorans</name>
    <dbReference type="NCBI Taxonomy" id="584787"/>
    <lineage>
        <taxon>Bacteria</taxon>
        <taxon>Pseudomonadati</taxon>
        <taxon>Pseudomonadota</taxon>
        <taxon>Gammaproteobacteria</taxon>
        <taxon>Enterobacterales</taxon>
        <taxon>Gallaecimonadaceae</taxon>
        <taxon>Gallaecimonas</taxon>
    </lineage>
</organism>
<accession>A0A3N1PTW4</accession>
<name>A0A3N1PTW4_9GAMM</name>
<dbReference type="OrthoDB" id="5451971at2"/>
<comment type="caution">
    <text evidence="1">The sequence shown here is derived from an EMBL/GenBank/DDBJ whole genome shotgun (WGS) entry which is preliminary data.</text>
</comment>
<evidence type="ECO:0000313" key="2">
    <source>
        <dbReference type="Proteomes" id="UP000268033"/>
    </source>
</evidence>
<dbReference type="Proteomes" id="UP000268033">
    <property type="component" value="Unassembled WGS sequence"/>
</dbReference>
<dbReference type="AlphaFoldDB" id="A0A3N1PTW4"/>
<reference evidence="1 2" key="1">
    <citation type="submission" date="2018-11" db="EMBL/GenBank/DDBJ databases">
        <title>Genomic Encyclopedia of Type Strains, Phase IV (KMG-IV): sequencing the most valuable type-strain genomes for metagenomic binning, comparative biology and taxonomic classification.</title>
        <authorList>
            <person name="Goeker M."/>
        </authorList>
    </citation>
    <scope>NUCLEOTIDE SEQUENCE [LARGE SCALE GENOMIC DNA]</scope>
    <source>
        <strain evidence="1 2">DSM 21945</strain>
    </source>
</reference>
<protein>
    <recommendedName>
        <fullName evidence="3">BRCA1 C Terminus (BRCT) protein</fullName>
    </recommendedName>
</protein>
<proteinExistence type="predicted"/>
<dbReference type="CDD" id="cd17748">
    <property type="entry name" value="BRCT_DNA_ligase_like"/>
    <property type="match status" value="1"/>
</dbReference>
<dbReference type="STRING" id="584787.GCA_001247655_01821"/>